<dbReference type="InterPro" id="IPR001102">
    <property type="entry name" value="Transglutaminase_N"/>
</dbReference>
<comment type="similarity">
    <text evidence="1">Belongs to the transglutaminase superfamily. Transglutaminase family.</text>
</comment>
<evidence type="ECO:0000256" key="1">
    <source>
        <dbReference type="ARBA" id="ARBA00005968"/>
    </source>
</evidence>
<dbReference type="PIRSF" id="PIRSF000459">
    <property type="entry name" value="TGM_EBP42"/>
    <property type="match status" value="1"/>
</dbReference>
<dbReference type="SUPFAM" id="SSF54001">
    <property type="entry name" value="Cysteine proteinases"/>
    <property type="match status" value="1"/>
</dbReference>
<name>A0A3B3XR34_9TELE</name>
<organism evidence="4 5">
    <name type="scientific">Poecilia mexicana</name>
    <dbReference type="NCBI Taxonomy" id="48701"/>
    <lineage>
        <taxon>Eukaryota</taxon>
        <taxon>Metazoa</taxon>
        <taxon>Chordata</taxon>
        <taxon>Craniata</taxon>
        <taxon>Vertebrata</taxon>
        <taxon>Euteleostomi</taxon>
        <taxon>Actinopterygii</taxon>
        <taxon>Neopterygii</taxon>
        <taxon>Teleostei</taxon>
        <taxon>Neoteleostei</taxon>
        <taxon>Acanthomorphata</taxon>
        <taxon>Ovalentaria</taxon>
        <taxon>Atherinomorphae</taxon>
        <taxon>Cyprinodontiformes</taxon>
        <taxon>Poeciliidae</taxon>
        <taxon>Poeciliinae</taxon>
        <taxon>Poecilia</taxon>
    </lineage>
</organism>
<dbReference type="Pfam" id="PF01841">
    <property type="entry name" value="Transglut_core"/>
    <property type="match status" value="1"/>
</dbReference>
<feature type="active site" evidence="2">
    <location>
        <position position="360"/>
    </location>
</feature>
<dbReference type="GO" id="GO:0003810">
    <property type="term" value="F:protein-glutamine gamma-glutamyltransferase activity"/>
    <property type="evidence" value="ECO:0007669"/>
    <property type="project" value="InterPro"/>
</dbReference>
<reference evidence="4" key="1">
    <citation type="submission" date="2025-08" db="UniProtKB">
        <authorList>
            <consortium name="Ensembl"/>
        </authorList>
    </citation>
    <scope>IDENTIFICATION</scope>
</reference>
<dbReference type="Proteomes" id="UP000261480">
    <property type="component" value="Unplaced"/>
</dbReference>
<feature type="active site" evidence="2">
    <location>
        <position position="301"/>
    </location>
</feature>
<accession>A0A3B3XR34</accession>
<dbReference type="FunFam" id="3.90.260.10:FF:000002">
    <property type="entry name" value="Erythrocyte membrane protein band 4.2"/>
    <property type="match status" value="1"/>
</dbReference>
<dbReference type="InterPro" id="IPR038765">
    <property type="entry name" value="Papain-like_cys_pep_sf"/>
</dbReference>
<dbReference type="PANTHER" id="PTHR11590:SF42">
    <property type="entry name" value="COAGULATION FACTOR XIII A CHAIN"/>
    <property type="match status" value="1"/>
</dbReference>
<dbReference type="Gene3D" id="2.60.40.10">
    <property type="entry name" value="Immunoglobulins"/>
    <property type="match status" value="3"/>
</dbReference>
<dbReference type="SMART" id="SM00460">
    <property type="entry name" value="TGc"/>
    <property type="match status" value="1"/>
</dbReference>
<dbReference type="InterPro" id="IPR002931">
    <property type="entry name" value="Transglutaminase-like"/>
</dbReference>
<dbReference type="InterPro" id="IPR014756">
    <property type="entry name" value="Ig_E-set"/>
</dbReference>
<feature type="domain" description="Transglutaminase-like" evidence="3">
    <location>
        <begin position="293"/>
        <end position="386"/>
    </location>
</feature>
<sequence length="683" mass="76083">SSSIFCYWYDLFSNDLLLPERAESLKTKCPPPVSDALLVVGVDMRKDVNAAHHYTGEYMTNLLVVRRGQQFIIDVSFSRPVTPQDDFQLEFLIGADPAANKESLVVVNFGNHSGAAWAGQIVEARDTVVSLGVTASSKAIVGLYRMYVAVAMGNGMQRTEKDPNTNFYLLFNPWSPDDDVFYPDDAGRSEYVLNSTGLIYMGTPDQVTERGWVYGQFEEGILDACIYIMDACRMSIHNRGDVVKMVRTASALINSQDDNGVLIGNWSDDFSMGTPPTTWTGSASILQKYHTSGAPVSFAQCWVYAGVLNTFLRCLGIPSRVVTNFNSAHDNTGNLKTELIFKPDGTPDRHKTQDSIWNYHCWNEAFMKRVDLPPKYSGWQAVDATPQETKDGYFRCGPAPVIAIRDGELCHPFDCGFVFAEVNSDLIHMKSDKYGNMTPFKVDTTYVGKLIYTKSLSGWGPEDITGTYKHPEGHFKQLYMSCGQCFQDYEAMKLVKVHMEISPTYYTGVVASDPLKVEDFRLHLDAFQSEWLCIKVFELLPQEYISYLGSNSSLEVTVTGQTDDVEVSEVKTIALKLPPLNITLSGQPQVNRDMYVMVSFTNTMGFPLTGAKLAMEGAGLLETQVYNYRTIPPMGQISRKVGFRPTKPGLQTLLVVLDCDNLPDVNTTTGRSKSNFKISLKAK</sequence>
<dbReference type="InterPro" id="IPR050779">
    <property type="entry name" value="Transglutaminase"/>
</dbReference>
<proteinExistence type="inferred from homology"/>
<dbReference type="AlphaFoldDB" id="A0A3B3XR34"/>
<dbReference type="InterPro" id="IPR008958">
    <property type="entry name" value="Transglutaminase_C"/>
</dbReference>
<dbReference type="InterPro" id="IPR036238">
    <property type="entry name" value="Transglutaminase_C_sf"/>
</dbReference>
<evidence type="ECO:0000313" key="4">
    <source>
        <dbReference type="Ensembl" id="ENSPMEP00000017497.1"/>
    </source>
</evidence>
<feature type="active site" evidence="2">
    <location>
        <position position="383"/>
    </location>
</feature>
<evidence type="ECO:0000313" key="5">
    <source>
        <dbReference type="Proteomes" id="UP000261480"/>
    </source>
</evidence>
<keyword evidence="5" id="KW-1185">Reference proteome</keyword>
<evidence type="ECO:0000259" key="3">
    <source>
        <dbReference type="SMART" id="SM00460"/>
    </source>
</evidence>
<dbReference type="Pfam" id="PF00927">
    <property type="entry name" value="Transglut_C"/>
    <property type="match status" value="1"/>
</dbReference>
<dbReference type="InterPro" id="IPR023608">
    <property type="entry name" value="Transglutaminase_animal"/>
</dbReference>
<dbReference type="Gene3D" id="3.90.260.10">
    <property type="entry name" value="Transglutaminase-like"/>
    <property type="match status" value="1"/>
</dbReference>
<reference evidence="4" key="2">
    <citation type="submission" date="2025-09" db="UniProtKB">
        <authorList>
            <consortium name="Ensembl"/>
        </authorList>
    </citation>
    <scope>IDENTIFICATION</scope>
</reference>
<dbReference type="PANTHER" id="PTHR11590">
    <property type="entry name" value="PROTEIN-GLUTAMINE GAMMA-GLUTAMYLTRANSFERASE"/>
    <property type="match status" value="1"/>
</dbReference>
<dbReference type="GO" id="GO:0007399">
    <property type="term" value="P:nervous system development"/>
    <property type="evidence" value="ECO:0007669"/>
    <property type="project" value="UniProtKB-ARBA"/>
</dbReference>
<dbReference type="InterPro" id="IPR036985">
    <property type="entry name" value="Transglutaminase-like_sf"/>
</dbReference>
<dbReference type="Ensembl" id="ENSPMET00000026364.1">
    <property type="protein sequence ID" value="ENSPMEP00000017497.1"/>
    <property type="gene ID" value="ENSPMEG00000020407.1"/>
</dbReference>
<dbReference type="InterPro" id="IPR013783">
    <property type="entry name" value="Ig-like_fold"/>
</dbReference>
<dbReference type="Pfam" id="PF00868">
    <property type="entry name" value="Transglut_N"/>
    <property type="match status" value="1"/>
</dbReference>
<protein>
    <recommendedName>
        <fullName evidence="3">Transglutaminase-like domain-containing protein</fullName>
    </recommendedName>
</protein>
<dbReference type="GO" id="GO:0072378">
    <property type="term" value="P:blood coagulation, fibrin clot formation"/>
    <property type="evidence" value="ECO:0007669"/>
    <property type="project" value="TreeGrafter"/>
</dbReference>
<dbReference type="SUPFAM" id="SSF81296">
    <property type="entry name" value="E set domains"/>
    <property type="match status" value="1"/>
</dbReference>
<dbReference type="SUPFAM" id="SSF49309">
    <property type="entry name" value="Transglutaminase, two C-terminal domains"/>
    <property type="match status" value="2"/>
</dbReference>
<evidence type="ECO:0000256" key="2">
    <source>
        <dbReference type="PIRSR" id="PIRSR000459-1"/>
    </source>
</evidence>